<comment type="caution">
    <text evidence="2">The sequence shown here is derived from an EMBL/GenBank/DDBJ whole genome shotgun (WGS) entry which is preliminary data.</text>
</comment>
<sequence length="186" mass="19291">TAKHQLLPPDRGIARIWAAGRRPPHWPGAIPGTADGAANPALAGEGGLRLHQQRPGQQPPGLPGPGLRPAGVGGAGGRLRGRYYRHGPRAARPAPDRVPARQSESVRLWAGQRAWCARPAAATPMRCWARAAGCAPGCGPRPGAAPAPCPYWPRPMAPTSTTCSTRWAAAAPPASLSWPREGCGCG</sequence>
<feature type="compositionally biased region" description="Basic residues" evidence="1">
    <location>
        <begin position="79"/>
        <end position="89"/>
    </location>
</feature>
<accession>A0A699T8M9</accession>
<dbReference type="AlphaFoldDB" id="A0A699T8M9"/>
<name>A0A699T8M9_TANCI</name>
<feature type="non-terminal residue" evidence="2">
    <location>
        <position position="1"/>
    </location>
</feature>
<protein>
    <submittedName>
        <fullName evidence="2">Uncharacterized protein</fullName>
    </submittedName>
</protein>
<evidence type="ECO:0000313" key="2">
    <source>
        <dbReference type="EMBL" id="GFD06537.1"/>
    </source>
</evidence>
<proteinExistence type="predicted"/>
<organism evidence="2">
    <name type="scientific">Tanacetum cinerariifolium</name>
    <name type="common">Dalmatian daisy</name>
    <name type="synonym">Chrysanthemum cinerariifolium</name>
    <dbReference type="NCBI Taxonomy" id="118510"/>
    <lineage>
        <taxon>Eukaryota</taxon>
        <taxon>Viridiplantae</taxon>
        <taxon>Streptophyta</taxon>
        <taxon>Embryophyta</taxon>
        <taxon>Tracheophyta</taxon>
        <taxon>Spermatophyta</taxon>
        <taxon>Magnoliopsida</taxon>
        <taxon>eudicotyledons</taxon>
        <taxon>Gunneridae</taxon>
        <taxon>Pentapetalae</taxon>
        <taxon>asterids</taxon>
        <taxon>campanulids</taxon>
        <taxon>Asterales</taxon>
        <taxon>Asteraceae</taxon>
        <taxon>Asteroideae</taxon>
        <taxon>Anthemideae</taxon>
        <taxon>Anthemidinae</taxon>
        <taxon>Tanacetum</taxon>
    </lineage>
</organism>
<gene>
    <name evidence="2" type="ORF">Tci_878506</name>
</gene>
<reference evidence="2" key="1">
    <citation type="journal article" date="2019" name="Sci. Rep.">
        <title>Draft genome of Tanacetum cinerariifolium, the natural source of mosquito coil.</title>
        <authorList>
            <person name="Yamashiro T."/>
            <person name="Shiraishi A."/>
            <person name="Satake H."/>
            <person name="Nakayama K."/>
        </authorList>
    </citation>
    <scope>NUCLEOTIDE SEQUENCE</scope>
</reference>
<evidence type="ECO:0000256" key="1">
    <source>
        <dbReference type="SAM" id="MobiDB-lite"/>
    </source>
</evidence>
<feature type="region of interest" description="Disordered" evidence="1">
    <location>
        <begin position="21"/>
        <end position="99"/>
    </location>
</feature>
<dbReference type="EMBL" id="BKCJ011225564">
    <property type="protein sequence ID" value="GFD06537.1"/>
    <property type="molecule type" value="Genomic_DNA"/>
</dbReference>